<evidence type="ECO:0000313" key="2">
    <source>
        <dbReference type="Proteomes" id="UP000737018"/>
    </source>
</evidence>
<comment type="caution">
    <text evidence="1">The sequence shown here is derived from an EMBL/GenBank/DDBJ whole genome shotgun (WGS) entry which is preliminary data.</text>
</comment>
<sequence length="140" mass="15210">MAKVKVERSSLSSLLLFGNSRSGRCWNSKCYYVERVKMRGNPQLWLTDTCSRHCGTNRATFATENAAAAAAAAAKTKSLLPLLLLSSLLLLNSKLVFSPSEALATTRPRRAEEEGCCLVTVEVAPARNEAVMVMEAIFAV</sequence>
<dbReference type="EMBL" id="JRKL02000344">
    <property type="protein sequence ID" value="KAF3972301.1"/>
    <property type="molecule type" value="Genomic_DNA"/>
</dbReference>
<proteinExistence type="predicted"/>
<reference evidence="1" key="1">
    <citation type="submission" date="2020-03" db="EMBL/GenBank/DDBJ databases">
        <title>Castanea mollissima Vanexum genome sequencing.</title>
        <authorList>
            <person name="Staton M."/>
        </authorList>
    </citation>
    <scope>NUCLEOTIDE SEQUENCE</scope>
    <source>
        <tissue evidence="1">Leaf</tissue>
    </source>
</reference>
<organism evidence="1 2">
    <name type="scientific">Castanea mollissima</name>
    <name type="common">Chinese chestnut</name>
    <dbReference type="NCBI Taxonomy" id="60419"/>
    <lineage>
        <taxon>Eukaryota</taxon>
        <taxon>Viridiplantae</taxon>
        <taxon>Streptophyta</taxon>
        <taxon>Embryophyta</taxon>
        <taxon>Tracheophyta</taxon>
        <taxon>Spermatophyta</taxon>
        <taxon>Magnoliopsida</taxon>
        <taxon>eudicotyledons</taxon>
        <taxon>Gunneridae</taxon>
        <taxon>Pentapetalae</taxon>
        <taxon>rosids</taxon>
        <taxon>fabids</taxon>
        <taxon>Fagales</taxon>
        <taxon>Fagaceae</taxon>
        <taxon>Castanea</taxon>
    </lineage>
</organism>
<keyword evidence="2" id="KW-1185">Reference proteome</keyword>
<protein>
    <submittedName>
        <fullName evidence="1">Uncharacterized protein</fullName>
    </submittedName>
</protein>
<evidence type="ECO:0000313" key="1">
    <source>
        <dbReference type="EMBL" id="KAF3972301.1"/>
    </source>
</evidence>
<gene>
    <name evidence="1" type="ORF">CMV_004160</name>
</gene>
<dbReference type="Proteomes" id="UP000737018">
    <property type="component" value="Unassembled WGS sequence"/>
</dbReference>
<accession>A0A8J4RYT4</accession>
<name>A0A8J4RYT4_9ROSI</name>
<dbReference type="AlphaFoldDB" id="A0A8J4RYT4"/>